<dbReference type="Gene3D" id="3.30.1870.10">
    <property type="entry name" value="EreA-like, domain 2"/>
    <property type="match status" value="1"/>
</dbReference>
<dbReference type="InterPro" id="IPR052036">
    <property type="entry name" value="Hydrolase/PRTase-associated"/>
</dbReference>
<dbReference type="Proteomes" id="UP000238375">
    <property type="component" value="Unassembled WGS sequence"/>
</dbReference>
<dbReference type="Gene3D" id="1.20.1440.30">
    <property type="entry name" value="Biosynthetic Protein domain"/>
    <property type="match status" value="1"/>
</dbReference>
<dbReference type="Gene3D" id="3.40.1660.10">
    <property type="entry name" value="EreA-like (biosynthetic domain)"/>
    <property type="match status" value="1"/>
</dbReference>
<dbReference type="GO" id="GO:0046677">
    <property type="term" value="P:response to antibiotic"/>
    <property type="evidence" value="ECO:0007669"/>
    <property type="project" value="InterPro"/>
</dbReference>
<protein>
    <submittedName>
        <fullName evidence="2">Erythromycin esterase-like protein</fullName>
    </submittedName>
</protein>
<accession>A0A2T0TNV7</accession>
<dbReference type="CDD" id="cd14728">
    <property type="entry name" value="Ere-like"/>
    <property type="match status" value="1"/>
</dbReference>
<evidence type="ECO:0000256" key="1">
    <source>
        <dbReference type="SAM" id="SignalP"/>
    </source>
</evidence>
<evidence type="ECO:0000313" key="2">
    <source>
        <dbReference type="EMBL" id="PRY47218.1"/>
    </source>
</evidence>
<dbReference type="SUPFAM" id="SSF159501">
    <property type="entry name" value="EreA/ChaN-like"/>
    <property type="match status" value="1"/>
</dbReference>
<reference evidence="2 3" key="1">
    <citation type="submission" date="2018-03" db="EMBL/GenBank/DDBJ databases">
        <title>Genomic Encyclopedia of Archaeal and Bacterial Type Strains, Phase II (KMG-II): from individual species to whole genera.</title>
        <authorList>
            <person name="Goeker M."/>
        </authorList>
    </citation>
    <scope>NUCLEOTIDE SEQUENCE [LARGE SCALE GENOMIC DNA]</scope>
    <source>
        <strain evidence="2 3">DSM 28354</strain>
    </source>
</reference>
<comment type="caution">
    <text evidence="2">The sequence shown here is derived from an EMBL/GenBank/DDBJ whole genome shotgun (WGS) entry which is preliminary data.</text>
</comment>
<evidence type="ECO:0000313" key="3">
    <source>
        <dbReference type="Proteomes" id="UP000238375"/>
    </source>
</evidence>
<dbReference type="Pfam" id="PF05139">
    <property type="entry name" value="Erythro_esteras"/>
    <property type="match status" value="1"/>
</dbReference>
<proteinExistence type="predicted"/>
<name>A0A2T0TNV7_9BACT</name>
<dbReference type="PANTHER" id="PTHR31299:SF0">
    <property type="entry name" value="ESTERASE, PUTATIVE (AFU_ORTHOLOGUE AFUA_1G05850)-RELATED"/>
    <property type="match status" value="1"/>
</dbReference>
<feature type="signal peptide" evidence="1">
    <location>
        <begin position="1"/>
        <end position="24"/>
    </location>
</feature>
<dbReference type="EMBL" id="PVTE01000001">
    <property type="protein sequence ID" value="PRY47218.1"/>
    <property type="molecule type" value="Genomic_DNA"/>
</dbReference>
<organism evidence="2 3">
    <name type="scientific">Spirosoma oryzae</name>
    <dbReference type="NCBI Taxonomy" id="1469603"/>
    <lineage>
        <taxon>Bacteria</taxon>
        <taxon>Pseudomonadati</taxon>
        <taxon>Bacteroidota</taxon>
        <taxon>Cytophagia</taxon>
        <taxon>Cytophagales</taxon>
        <taxon>Cytophagaceae</taxon>
        <taxon>Spirosoma</taxon>
    </lineage>
</organism>
<sequence length="575" mass="63441">MNRTYQRFGCLLLTAWLLSCPALRGQINPVDLGVLRASLTPFQPQALTDTTLLGLTTPLTVGKTIVAVGEVTHGTHQTADVQAKLARDLCRTQRFNTIVLAEVYASATLALNRYVLLDEGTLQGALTPLADAQPIAPQLIELIRWVHQQNRHRPFAERIWLVGTEIDSPGQLAQLLRLTPGIPADADSALATLSYLPVHLLKKAYSSAAQASAQAMFNQCLRRLPTTQPDSLGLLARWQQHLLSQHQLAWAIHRHDEEAPRDSAMFASIQWLLAQRPHTKIVIINAHNAHIEKQPCYQLGFRGVKRLGHYLHQAYGSAYCALGTEIDGGRFLSRYDRRGDSLVSVAMPGSRKGMGRLLSSLLPASYGLLDLRGQAMGDFFRAYQPRLSYGTSSQGVGYLAPSQHIPLAFDGLIFLGPSHPAHFIHITPPELFGVYLTLPPARIDSLVRRQRLLIDCGQISWVGQPARQSDLHLQVYQHDGRKRLLSFAAQGLAGHVNRSLLVGLHPRTRYLSISVVSRNGQQCQIGQIRLNGQPVDSQLFQLIPAPPFSVAPLAMDYQPQGSGFALHYEPATTQP</sequence>
<dbReference type="AlphaFoldDB" id="A0A2T0TNV7"/>
<keyword evidence="3" id="KW-1185">Reference proteome</keyword>
<dbReference type="InterPro" id="IPR007815">
    <property type="entry name" value="Emycin_Estase"/>
</dbReference>
<dbReference type="PROSITE" id="PS51257">
    <property type="entry name" value="PROKAR_LIPOPROTEIN"/>
    <property type="match status" value="1"/>
</dbReference>
<feature type="chain" id="PRO_5015727674" evidence="1">
    <location>
        <begin position="25"/>
        <end position="575"/>
    </location>
</feature>
<keyword evidence="1" id="KW-0732">Signal</keyword>
<dbReference type="OrthoDB" id="9810066at2"/>
<dbReference type="RefSeq" id="WP_106135961.1">
    <property type="nucleotide sequence ID" value="NZ_PVTE01000001.1"/>
</dbReference>
<dbReference type="PANTHER" id="PTHR31299">
    <property type="entry name" value="ESTERASE, PUTATIVE (AFU_ORTHOLOGUE AFUA_1G05850)-RELATED"/>
    <property type="match status" value="1"/>
</dbReference>
<gene>
    <name evidence="2" type="ORF">CLV58_101284</name>
</gene>